<keyword evidence="1" id="KW-0472">Membrane</keyword>
<keyword evidence="1" id="KW-0812">Transmembrane</keyword>
<feature type="non-terminal residue" evidence="2">
    <location>
        <position position="1"/>
    </location>
</feature>
<comment type="caution">
    <text evidence="2">The sequence shown here is derived from an EMBL/GenBank/DDBJ whole genome shotgun (WGS) entry which is preliminary data.</text>
</comment>
<protein>
    <submittedName>
        <fullName evidence="2">Uncharacterized protein</fullName>
    </submittedName>
</protein>
<accession>A0A5J9T833</accession>
<reference evidence="2 3" key="1">
    <citation type="journal article" date="2019" name="Sci. Rep.">
        <title>A high-quality genome of Eragrostis curvula grass provides insights into Poaceae evolution and supports new strategies to enhance forage quality.</title>
        <authorList>
            <person name="Carballo J."/>
            <person name="Santos B.A.C.M."/>
            <person name="Zappacosta D."/>
            <person name="Garbus I."/>
            <person name="Selva J.P."/>
            <person name="Gallo C.A."/>
            <person name="Diaz A."/>
            <person name="Albertini E."/>
            <person name="Caccamo M."/>
            <person name="Echenique V."/>
        </authorList>
    </citation>
    <scope>NUCLEOTIDE SEQUENCE [LARGE SCALE GENOMIC DNA]</scope>
    <source>
        <strain evidence="3">cv. Victoria</strain>
        <tissue evidence="2">Leaf</tissue>
    </source>
</reference>
<dbReference type="Proteomes" id="UP000324897">
    <property type="component" value="Unassembled WGS sequence"/>
</dbReference>
<evidence type="ECO:0000256" key="1">
    <source>
        <dbReference type="SAM" id="Phobius"/>
    </source>
</evidence>
<feature type="transmembrane region" description="Helical" evidence="1">
    <location>
        <begin position="38"/>
        <end position="58"/>
    </location>
</feature>
<gene>
    <name evidence="2" type="ORF">EJB05_47500</name>
</gene>
<evidence type="ECO:0000313" key="3">
    <source>
        <dbReference type="Proteomes" id="UP000324897"/>
    </source>
</evidence>
<dbReference type="AlphaFoldDB" id="A0A5J9T833"/>
<sequence length="76" mass="9227">MFKYLPFQISVKDRFIAMSTSSSRSPLHRSCKRKQGTLFLLSYYFVITIIYTYMYTFIEEIFFSFFLPLNSHFHSR</sequence>
<dbReference type="EMBL" id="RWGY01000045">
    <property type="protein sequence ID" value="TVU07444.1"/>
    <property type="molecule type" value="Genomic_DNA"/>
</dbReference>
<dbReference type="Gramene" id="TVU07444">
    <property type="protein sequence ID" value="TVU07444"/>
    <property type="gene ID" value="EJB05_47500"/>
</dbReference>
<evidence type="ECO:0000313" key="2">
    <source>
        <dbReference type="EMBL" id="TVU07444.1"/>
    </source>
</evidence>
<keyword evidence="3" id="KW-1185">Reference proteome</keyword>
<name>A0A5J9T833_9POAL</name>
<keyword evidence="1" id="KW-1133">Transmembrane helix</keyword>
<proteinExistence type="predicted"/>
<organism evidence="2 3">
    <name type="scientific">Eragrostis curvula</name>
    <name type="common">weeping love grass</name>
    <dbReference type="NCBI Taxonomy" id="38414"/>
    <lineage>
        <taxon>Eukaryota</taxon>
        <taxon>Viridiplantae</taxon>
        <taxon>Streptophyta</taxon>
        <taxon>Embryophyta</taxon>
        <taxon>Tracheophyta</taxon>
        <taxon>Spermatophyta</taxon>
        <taxon>Magnoliopsida</taxon>
        <taxon>Liliopsida</taxon>
        <taxon>Poales</taxon>
        <taxon>Poaceae</taxon>
        <taxon>PACMAD clade</taxon>
        <taxon>Chloridoideae</taxon>
        <taxon>Eragrostideae</taxon>
        <taxon>Eragrostidinae</taxon>
        <taxon>Eragrostis</taxon>
    </lineage>
</organism>